<keyword evidence="2" id="KW-0547">Nucleotide-binding</keyword>
<comment type="similarity">
    <text evidence="1">Belongs to the small GTPase superfamily. Ras family. KappaB-Ras subfamily.</text>
</comment>
<dbReference type="InterPro" id="IPR027417">
    <property type="entry name" value="P-loop_NTPase"/>
</dbReference>
<dbReference type="PRINTS" id="PR00449">
    <property type="entry name" value="RASTRNSFRMNG"/>
</dbReference>
<evidence type="ECO:0000256" key="4">
    <source>
        <dbReference type="SAM" id="MobiDB-lite"/>
    </source>
</evidence>
<dbReference type="GO" id="GO:0032484">
    <property type="term" value="P:Ral protein signal transduction"/>
    <property type="evidence" value="ECO:0007669"/>
    <property type="project" value="TreeGrafter"/>
</dbReference>
<dbReference type="GO" id="GO:0043124">
    <property type="term" value="P:negative regulation of canonical NF-kappaB signal transduction"/>
    <property type="evidence" value="ECO:0007669"/>
    <property type="project" value="InterPro"/>
</dbReference>
<accession>A0A7R8UW62</accession>
<dbReference type="PROSITE" id="PS51421">
    <property type="entry name" value="RAS"/>
    <property type="match status" value="1"/>
</dbReference>
<dbReference type="GO" id="GO:0032794">
    <property type="term" value="F:GTPase activating protein binding"/>
    <property type="evidence" value="ECO:0007669"/>
    <property type="project" value="TreeGrafter"/>
</dbReference>
<evidence type="ECO:0000256" key="1">
    <source>
        <dbReference type="ARBA" id="ARBA00008094"/>
    </source>
</evidence>
<dbReference type="FunCoup" id="A0A7R8UW62">
    <property type="interactions" value="42"/>
</dbReference>
<dbReference type="CDD" id="cd00882">
    <property type="entry name" value="Ras_like_GTPase"/>
    <property type="match status" value="1"/>
</dbReference>
<proteinExistence type="inferred from homology"/>
<dbReference type="FunFam" id="3.40.50.300:FF:002473">
    <property type="entry name" value="KappaB-Ras, isoform B"/>
    <property type="match status" value="1"/>
</dbReference>
<evidence type="ECO:0008006" key="7">
    <source>
        <dbReference type="Google" id="ProtNLM"/>
    </source>
</evidence>
<dbReference type="Proteomes" id="UP000594454">
    <property type="component" value="Chromosome 4"/>
</dbReference>
<dbReference type="EMBL" id="LR899012">
    <property type="protein sequence ID" value="CAD7088225.1"/>
    <property type="molecule type" value="Genomic_DNA"/>
</dbReference>
<dbReference type="Pfam" id="PF00071">
    <property type="entry name" value="Ras"/>
    <property type="match status" value="1"/>
</dbReference>
<dbReference type="InterPro" id="IPR001806">
    <property type="entry name" value="Small_GTPase"/>
</dbReference>
<keyword evidence="6" id="KW-1185">Reference proteome</keyword>
<reference evidence="5 6" key="1">
    <citation type="submission" date="2020-11" db="EMBL/GenBank/DDBJ databases">
        <authorList>
            <person name="Wallbank WR R."/>
            <person name="Pardo Diaz C."/>
            <person name="Kozak K."/>
            <person name="Martin S."/>
            <person name="Jiggins C."/>
            <person name="Moest M."/>
            <person name="Warren A I."/>
            <person name="Generalovic N T."/>
            <person name="Byers J.R.P. K."/>
            <person name="Montejo-Kovacevich G."/>
            <person name="Yen C E."/>
        </authorList>
    </citation>
    <scope>NUCLEOTIDE SEQUENCE [LARGE SCALE GENOMIC DNA]</scope>
</reference>
<evidence type="ECO:0000313" key="6">
    <source>
        <dbReference type="Proteomes" id="UP000594454"/>
    </source>
</evidence>
<dbReference type="InterPro" id="IPR042227">
    <property type="entry name" value="KBRS"/>
</dbReference>
<organism evidence="5 6">
    <name type="scientific">Hermetia illucens</name>
    <name type="common">Black soldier fly</name>
    <dbReference type="NCBI Taxonomy" id="343691"/>
    <lineage>
        <taxon>Eukaryota</taxon>
        <taxon>Metazoa</taxon>
        <taxon>Ecdysozoa</taxon>
        <taxon>Arthropoda</taxon>
        <taxon>Hexapoda</taxon>
        <taxon>Insecta</taxon>
        <taxon>Pterygota</taxon>
        <taxon>Neoptera</taxon>
        <taxon>Endopterygota</taxon>
        <taxon>Diptera</taxon>
        <taxon>Brachycera</taxon>
        <taxon>Stratiomyomorpha</taxon>
        <taxon>Stratiomyidae</taxon>
        <taxon>Hermetiinae</taxon>
        <taxon>Hermetia</taxon>
    </lineage>
</organism>
<gene>
    <name evidence="5" type="ORF">HERILL_LOCUS10870</name>
</gene>
<dbReference type="OrthoDB" id="10002389at2759"/>
<feature type="region of interest" description="Disordered" evidence="4">
    <location>
        <begin position="196"/>
        <end position="215"/>
    </location>
</feature>
<protein>
    <recommendedName>
        <fullName evidence="7">NF-kappa-B inhibitor-interacting Ras-like protein</fullName>
    </recommendedName>
</protein>
<evidence type="ECO:0000256" key="3">
    <source>
        <dbReference type="ARBA" id="ARBA00023134"/>
    </source>
</evidence>
<dbReference type="Gene3D" id="3.40.50.300">
    <property type="entry name" value="P-loop containing nucleotide triphosphate hydrolases"/>
    <property type="match status" value="1"/>
</dbReference>
<evidence type="ECO:0000256" key="2">
    <source>
        <dbReference type="ARBA" id="ARBA00022741"/>
    </source>
</evidence>
<dbReference type="SUPFAM" id="SSF52540">
    <property type="entry name" value="P-loop containing nucleoside triphosphate hydrolases"/>
    <property type="match status" value="1"/>
</dbReference>
<dbReference type="GO" id="GO:0003924">
    <property type="term" value="F:GTPase activity"/>
    <property type="evidence" value="ECO:0007669"/>
    <property type="project" value="InterPro"/>
</dbReference>
<keyword evidence="3" id="KW-0342">GTP-binding</keyword>
<dbReference type="AlphaFoldDB" id="A0A7R8UW62"/>
<dbReference type="GO" id="GO:0005525">
    <property type="term" value="F:GTP binding"/>
    <property type="evidence" value="ECO:0007669"/>
    <property type="project" value="UniProtKB-KW"/>
</dbReference>
<dbReference type="InParanoid" id="A0A7R8UW62"/>
<name>A0A7R8UW62_HERIL</name>
<dbReference type="OMA" id="IMDRANN"/>
<dbReference type="PANTHER" id="PTHR46152:SF3">
    <property type="entry name" value="NF-KAPPA-B INHIBITOR-INTERACTING RAS-LIKE PROTEIN"/>
    <property type="match status" value="1"/>
</dbReference>
<sequence length="215" mass="23896">MLTSKVGKVGKVLICGMKGVGKTALLEQLIHGHITPESEIHSTIEDIYVASVDTGRGSRETLRIYDTAGLQGKAQLPRHYLYFPDGYILVYDPTDTSSLDMLADIKADIDKNKEKKEVCIIVLANMRSKAATKKPESPVTSPVATNQPDPVEVVLSRANNWCARERIKHYTVNAMERASLYEPFISLTARLHPPQTKSAFPQLRQVMQKSQKSDS</sequence>
<dbReference type="PROSITE" id="PS51419">
    <property type="entry name" value="RAB"/>
    <property type="match status" value="1"/>
</dbReference>
<evidence type="ECO:0000313" key="5">
    <source>
        <dbReference type="EMBL" id="CAD7088225.1"/>
    </source>
</evidence>
<dbReference type="PANTHER" id="PTHR46152">
    <property type="entry name" value="NF-KAPPA-B INHIBITOR-INTERACTING RAS-LIKE PROTEIN"/>
    <property type="match status" value="1"/>
</dbReference>
<dbReference type="SMART" id="SM00173">
    <property type="entry name" value="RAS"/>
    <property type="match status" value="1"/>
</dbReference>